<dbReference type="FunFam" id="2.70.150.10:FF:000002">
    <property type="entry name" value="Copper-transporting ATPase 1, putative"/>
    <property type="match status" value="1"/>
</dbReference>
<evidence type="ECO:0000259" key="24">
    <source>
        <dbReference type="PROSITE" id="PS50846"/>
    </source>
</evidence>
<dbReference type="PROSITE" id="PS00154">
    <property type="entry name" value="ATPASE_E1_E2"/>
    <property type="match status" value="1"/>
</dbReference>
<dbReference type="InterPro" id="IPR023298">
    <property type="entry name" value="ATPase_P-typ_TM_dom_sf"/>
</dbReference>
<comment type="similarity">
    <text evidence="2 23">Belongs to the cation transport ATPase (P-type) (TC 3.A.3) family. Type IB subfamily.</text>
</comment>
<dbReference type="FunFam" id="3.30.70.100:FF:000005">
    <property type="entry name" value="Copper-exporting P-type ATPase A"/>
    <property type="match status" value="2"/>
</dbReference>
<dbReference type="InterPro" id="IPR006121">
    <property type="entry name" value="HMA_dom"/>
</dbReference>
<dbReference type="InterPro" id="IPR008250">
    <property type="entry name" value="ATPase_P-typ_transduc_dom_A_sf"/>
</dbReference>
<dbReference type="NCBIfam" id="TIGR00003">
    <property type="entry name" value="copper ion binding protein"/>
    <property type="match status" value="2"/>
</dbReference>
<feature type="transmembrane region" description="Helical" evidence="23">
    <location>
        <begin position="230"/>
        <end position="246"/>
    </location>
</feature>
<dbReference type="Gene3D" id="3.40.50.1000">
    <property type="entry name" value="HAD superfamily/HAD-like"/>
    <property type="match status" value="1"/>
</dbReference>
<keyword evidence="10" id="KW-0677">Repeat</keyword>
<dbReference type="PROSITE" id="PS50846">
    <property type="entry name" value="HMA_2"/>
    <property type="match status" value="2"/>
</dbReference>
<dbReference type="RefSeq" id="WP_078809298.1">
    <property type="nucleotide sequence ID" value="NZ_FUWM01000006.1"/>
</dbReference>
<dbReference type="SFLD" id="SFLDS00003">
    <property type="entry name" value="Haloacid_Dehalogenase"/>
    <property type="match status" value="1"/>
</dbReference>
<keyword evidence="5" id="KW-0813">Transport</keyword>
<dbReference type="InterPro" id="IPR027256">
    <property type="entry name" value="P-typ_ATPase_IB"/>
</dbReference>
<evidence type="ECO:0000256" key="13">
    <source>
        <dbReference type="ARBA" id="ARBA00022840"/>
    </source>
</evidence>
<dbReference type="GO" id="GO:0005507">
    <property type="term" value="F:copper ion binding"/>
    <property type="evidence" value="ECO:0007669"/>
    <property type="project" value="InterPro"/>
</dbReference>
<dbReference type="PROSITE" id="PS01047">
    <property type="entry name" value="HMA_1"/>
    <property type="match status" value="2"/>
</dbReference>
<dbReference type="Proteomes" id="UP000190625">
    <property type="component" value="Unassembled WGS sequence"/>
</dbReference>
<dbReference type="InterPro" id="IPR036412">
    <property type="entry name" value="HAD-like_sf"/>
</dbReference>
<evidence type="ECO:0000313" key="25">
    <source>
        <dbReference type="EMBL" id="SJZ42486.1"/>
    </source>
</evidence>
<keyword evidence="18" id="KW-0406">Ion transport</keyword>
<dbReference type="NCBIfam" id="TIGR01511">
    <property type="entry name" value="ATPase-IB1_Cu"/>
    <property type="match status" value="1"/>
</dbReference>
<dbReference type="SFLD" id="SFLDF00027">
    <property type="entry name" value="p-type_atpase"/>
    <property type="match status" value="1"/>
</dbReference>
<evidence type="ECO:0000256" key="17">
    <source>
        <dbReference type="ARBA" id="ARBA00023008"/>
    </source>
</evidence>
<feature type="domain" description="HMA" evidence="24">
    <location>
        <begin position="77"/>
        <end position="143"/>
    </location>
</feature>
<evidence type="ECO:0000256" key="12">
    <source>
        <dbReference type="ARBA" id="ARBA00022796"/>
    </source>
</evidence>
<dbReference type="PRINTS" id="PR00119">
    <property type="entry name" value="CATATPASE"/>
</dbReference>
<dbReference type="InterPro" id="IPR036163">
    <property type="entry name" value="HMA_dom_sf"/>
</dbReference>
<evidence type="ECO:0000256" key="5">
    <source>
        <dbReference type="ARBA" id="ARBA00022448"/>
    </source>
</evidence>
<evidence type="ECO:0000256" key="4">
    <source>
        <dbReference type="ARBA" id="ARBA00015102"/>
    </source>
</evidence>
<comment type="subcellular location">
    <subcellularLocation>
        <location evidence="1">Cell membrane</location>
        <topology evidence="1">Multi-pass membrane protein</topology>
    </subcellularLocation>
</comment>
<evidence type="ECO:0000256" key="16">
    <source>
        <dbReference type="ARBA" id="ARBA00022989"/>
    </source>
</evidence>
<feature type="domain" description="HMA" evidence="24">
    <location>
        <begin position="9"/>
        <end position="75"/>
    </location>
</feature>
<dbReference type="GO" id="GO:0055070">
    <property type="term" value="P:copper ion homeostasis"/>
    <property type="evidence" value="ECO:0007669"/>
    <property type="project" value="TreeGrafter"/>
</dbReference>
<dbReference type="PRINTS" id="PR00943">
    <property type="entry name" value="CUATPASE"/>
</dbReference>
<dbReference type="Gene3D" id="3.40.1110.10">
    <property type="entry name" value="Calcium-transporting ATPase, cytoplasmic domain N"/>
    <property type="match status" value="1"/>
</dbReference>
<evidence type="ECO:0000256" key="2">
    <source>
        <dbReference type="ARBA" id="ARBA00006024"/>
    </source>
</evidence>
<proteinExistence type="inferred from homology"/>
<dbReference type="InterPro" id="IPR001757">
    <property type="entry name" value="P_typ_ATPase"/>
</dbReference>
<feature type="transmembrane region" description="Helical" evidence="23">
    <location>
        <begin position="410"/>
        <end position="430"/>
    </location>
</feature>
<evidence type="ECO:0000256" key="7">
    <source>
        <dbReference type="ARBA" id="ARBA00022553"/>
    </source>
</evidence>
<evidence type="ECO:0000256" key="23">
    <source>
        <dbReference type="RuleBase" id="RU362081"/>
    </source>
</evidence>
<dbReference type="SUPFAM" id="SSF81653">
    <property type="entry name" value="Calcium ATPase, transduction domain A"/>
    <property type="match status" value="1"/>
</dbReference>
<name>A0A1T4KJC7_9FIRM</name>
<dbReference type="CDD" id="cd02094">
    <property type="entry name" value="P-type_ATPase_Cu-like"/>
    <property type="match status" value="1"/>
</dbReference>
<keyword evidence="17" id="KW-0186">Copper</keyword>
<evidence type="ECO:0000256" key="21">
    <source>
        <dbReference type="ARBA" id="ARBA00033239"/>
    </source>
</evidence>
<dbReference type="SUPFAM" id="SSF81665">
    <property type="entry name" value="Calcium ATPase, transmembrane domain M"/>
    <property type="match status" value="1"/>
</dbReference>
<dbReference type="Pfam" id="PF00122">
    <property type="entry name" value="E1-E2_ATPase"/>
    <property type="match status" value="1"/>
</dbReference>
<feature type="transmembrane region" description="Helical" evidence="23">
    <location>
        <begin position="777"/>
        <end position="794"/>
    </location>
</feature>
<keyword evidence="9 23" id="KW-0479">Metal-binding</keyword>
<dbReference type="CDD" id="cd00371">
    <property type="entry name" value="HMA"/>
    <property type="match status" value="2"/>
</dbReference>
<evidence type="ECO:0000256" key="19">
    <source>
        <dbReference type="ARBA" id="ARBA00023136"/>
    </source>
</evidence>
<comment type="catalytic activity">
    <reaction evidence="22">
        <text>Cu(+)(in) + ATP + H2O = Cu(+)(out) + ADP + phosphate + H(+)</text>
        <dbReference type="Rhea" id="RHEA:25792"/>
        <dbReference type="ChEBI" id="CHEBI:15377"/>
        <dbReference type="ChEBI" id="CHEBI:15378"/>
        <dbReference type="ChEBI" id="CHEBI:30616"/>
        <dbReference type="ChEBI" id="CHEBI:43474"/>
        <dbReference type="ChEBI" id="CHEBI:49552"/>
        <dbReference type="ChEBI" id="CHEBI:456216"/>
        <dbReference type="EC" id="7.2.2.8"/>
    </reaction>
</comment>
<gene>
    <name evidence="25" type="ORF">SAMN02745118_00804</name>
</gene>
<feature type="transmembrane region" description="Helical" evidence="23">
    <location>
        <begin position="258"/>
        <end position="276"/>
    </location>
</feature>
<dbReference type="InterPro" id="IPR006122">
    <property type="entry name" value="HMA_Cu_ion-bd"/>
</dbReference>
<dbReference type="SUPFAM" id="SSF55008">
    <property type="entry name" value="HMA, heavy metal-associated domain"/>
    <property type="match status" value="2"/>
</dbReference>
<dbReference type="EMBL" id="FUWM01000006">
    <property type="protein sequence ID" value="SJZ42486.1"/>
    <property type="molecule type" value="Genomic_DNA"/>
</dbReference>
<dbReference type="GO" id="GO:0005886">
    <property type="term" value="C:plasma membrane"/>
    <property type="evidence" value="ECO:0007669"/>
    <property type="project" value="UniProtKB-SubCell"/>
</dbReference>
<dbReference type="InterPro" id="IPR018303">
    <property type="entry name" value="ATPase_P-typ_P_site"/>
</dbReference>
<dbReference type="FunFam" id="3.40.50.1000:FF:000144">
    <property type="entry name" value="copper-transporting ATPase 1 isoform X2"/>
    <property type="match status" value="1"/>
</dbReference>
<dbReference type="InterPro" id="IPR059000">
    <property type="entry name" value="ATPase_P-type_domA"/>
</dbReference>
<dbReference type="PANTHER" id="PTHR43520">
    <property type="entry name" value="ATP7, ISOFORM B"/>
    <property type="match status" value="1"/>
</dbReference>
<evidence type="ECO:0000313" key="26">
    <source>
        <dbReference type="Proteomes" id="UP000190625"/>
    </source>
</evidence>
<dbReference type="NCBIfam" id="TIGR01525">
    <property type="entry name" value="ATPase-IB_hvy"/>
    <property type="match status" value="1"/>
</dbReference>
<organism evidence="25 26">
    <name type="scientific">Selenihalanaerobacter shriftii</name>
    <dbReference type="NCBI Taxonomy" id="142842"/>
    <lineage>
        <taxon>Bacteria</taxon>
        <taxon>Bacillati</taxon>
        <taxon>Bacillota</taxon>
        <taxon>Clostridia</taxon>
        <taxon>Halanaerobiales</taxon>
        <taxon>Halobacteroidaceae</taxon>
        <taxon>Selenihalanaerobacter</taxon>
    </lineage>
</organism>
<evidence type="ECO:0000256" key="14">
    <source>
        <dbReference type="ARBA" id="ARBA00022842"/>
    </source>
</evidence>
<dbReference type="GO" id="GO:0016887">
    <property type="term" value="F:ATP hydrolysis activity"/>
    <property type="evidence" value="ECO:0007669"/>
    <property type="project" value="InterPro"/>
</dbReference>
<dbReference type="EC" id="7.2.2.8" evidence="3"/>
<feature type="transmembrane region" description="Helical" evidence="23">
    <location>
        <begin position="166"/>
        <end position="187"/>
    </location>
</feature>
<dbReference type="Pfam" id="PF00403">
    <property type="entry name" value="HMA"/>
    <property type="match status" value="2"/>
</dbReference>
<dbReference type="SFLD" id="SFLDG00002">
    <property type="entry name" value="C1.7:_P-type_atpase_like"/>
    <property type="match status" value="1"/>
</dbReference>
<keyword evidence="15" id="KW-1278">Translocase</keyword>
<dbReference type="InterPro" id="IPR023214">
    <property type="entry name" value="HAD_sf"/>
</dbReference>
<evidence type="ECO:0000256" key="15">
    <source>
        <dbReference type="ARBA" id="ARBA00022967"/>
    </source>
</evidence>
<dbReference type="GO" id="GO:0005524">
    <property type="term" value="F:ATP binding"/>
    <property type="evidence" value="ECO:0007669"/>
    <property type="project" value="UniProtKB-UniRule"/>
</dbReference>
<dbReference type="PANTHER" id="PTHR43520:SF8">
    <property type="entry name" value="P-TYPE CU(+) TRANSPORTER"/>
    <property type="match status" value="1"/>
</dbReference>
<dbReference type="SUPFAM" id="SSF56784">
    <property type="entry name" value="HAD-like"/>
    <property type="match status" value="1"/>
</dbReference>
<dbReference type="InterPro" id="IPR023299">
    <property type="entry name" value="ATPase_P-typ_cyto_dom_N"/>
</dbReference>
<keyword evidence="16 23" id="KW-1133">Transmembrane helix</keyword>
<evidence type="ECO:0000256" key="1">
    <source>
        <dbReference type="ARBA" id="ARBA00004651"/>
    </source>
</evidence>
<evidence type="ECO:0000256" key="10">
    <source>
        <dbReference type="ARBA" id="ARBA00022737"/>
    </source>
</evidence>
<dbReference type="InterPro" id="IPR017969">
    <property type="entry name" value="Heavy-metal-associated_CS"/>
</dbReference>
<dbReference type="Gene3D" id="2.70.150.10">
    <property type="entry name" value="Calcium-transporting ATPase, cytoplasmic transduction domain A"/>
    <property type="match status" value="1"/>
</dbReference>
<evidence type="ECO:0000256" key="20">
    <source>
        <dbReference type="ARBA" id="ARBA00029719"/>
    </source>
</evidence>
<protein>
    <recommendedName>
        <fullName evidence="4">Copper-exporting P-type ATPase</fullName>
        <ecNumber evidence="3">7.2.2.8</ecNumber>
    </recommendedName>
    <alternativeName>
        <fullName evidence="20">Copper-exporting P-type ATPase A</fullName>
    </alternativeName>
    <alternativeName>
        <fullName evidence="21">Cu(+)-exporting ATPase</fullName>
    </alternativeName>
</protein>
<evidence type="ECO:0000256" key="22">
    <source>
        <dbReference type="ARBA" id="ARBA00049289"/>
    </source>
</evidence>
<feature type="transmembrane region" description="Helical" evidence="23">
    <location>
        <begin position="436"/>
        <end position="459"/>
    </location>
</feature>
<reference evidence="26" key="1">
    <citation type="submission" date="2017-02" db="EMBL/GenBank/DDBJ databases">
        <authorList>
            <person name="Varghese N."/>
            <person name="Submissions S."/>
        </authorList>
    </citation>
    <scope>NUCLEOTIDE SEQUENCE [LARGE SCALE GENOMIC DNA]</scope>
    <source>
        <strain evidence="26">ATCC BAA-73</strain>
    </source>
</reference>
<dbReference type="PRINTS" id="PR00942">
    <property type="entry name" value="CUATPASEI"/>
</dbReference>
<keyword evidence="12" id="KW-0187">Copper transport</keyword>
<dbReference type="Pfam" id="PF00702">
    <property type="entry name" value="Hydrolase"/>
    <property type="match status" value="1"/>
</dbReference>
<feature type="transmembrane region" description="Helical" evidence="23">
    <location>
        <begin position="752"/>
        <end position="771"/>
    </location>
</feature>
<keyword evidence="11 23" id="KW-0547">Nucleotide-binding</keyword>
<evidence type="ECO:0000256" key="6">
    <source>
        <dbReference type="ARBA" id="ARBA00022475"/>
    </source>
</evidence>
<dbReference type="Gene3D" id="3.30.70.100">
    <property type="match status" value="2"/>
</dbReference>
<dbReference type="STRING" id="142842.SAMN02745118_00804"/>
<dbReference type="GO" id="GO:0043682">
    <property type="term" value="F:P-type divalent copper transporter activity"/>
    <property type="evidence" value="ECO:0007669"/>
    <property type="project" value="TreeGrafter"/>
</dbReference>
<keyword evidence="26" id="KW-1185">Reference proteome</keyword>
<dbReference type="InterPro" id="IPR044492">
    <property type="entry name" value="P_typ_ATPase_HD_dom"/>
</dbReference>
<evidence type="ECO:0000256" key="3">
    <source>
        <dbReference type="ARBA" id="ARBA00012517"/>
    </source>
</evidence>
<evidence type="ECO:0000256" key="18">
    <source>
        <dbReference type="ARBA" id="ARBA00023065"/>
    </source>
</evidence>
<evidence type="ECO:0000256" key="11">
    <source>
        <dbReference type="ARBA" id="ARBA00022741"/>
    </source>
</evidence>
<evidence type="ECO:0000256" key="9">
    <source>
        <dbReference type="ARBA" id="ARBA00022723"/>
    </source>
</evidence>
<keyword evidence="7" id="KW-0597">Phosphoprotein</keyword>
<accession>A0A1T4KJC7</accession>
<dbReference type="OrthoDB" id="9813266at2"/>
<keyword evidence="13 23" id="KW-0067">ATP-binding</keyword>
<dbReference type="GO" id="GO:0140581">
    <property type="term" value="F:P-type monovalent copper transporter activity"/>
    <property type="evidence" value="ECO:0007669"/>
    <property type="project" value="UniProtKB-EC"/>
</dbReference>
<keyword evidence="8 23" id="KW-0812">Transmembrane</keyword>
<keyword evidence="6 23" id="KW-1003">Cell membrane</keyword>
<dbReference type="AlphaFoldDB" id="A0A1T4KJC7"/>
<feature type="transmembrane region" description="Helical" evidence="23">
    <location>
        <begin position="199"/>
        <end position="218"/>
    </location>
</feature>
<keyword evidence="14" id="KW-0460">Magnesium</keyword>
<sequence length="802" mass="86773">MTEEVQKETRTDIEIEGMTCSACANRVEQGLNKLEGVSEATVNFAVEKATVNYNSEEVGMKDFIDKIEDLGYDVPVERVDFKVNGMTCSACVTRVEKGLNELAGVLHATVNFAVEKATIEYLPGEISKSGLSAKIEDLGYEVDKLGDDSNEDREQKRRSKEERRQLNLFIIAAIGSLPFFTMMFLKFTGQNIPDILENIFLQFVISTIIQTVVGWQYYKDSYYALKNKSANMSVLIATGTTAAYLYSVANTFILEGHVFYDTAVMIFALIGLGKLLEARAKGRTSEAIRKLFDLQANTARIIEDGEEKEIPIEDVQAGDIIMVKPGEKIPVDGVVKEGHSAVDESMLTGESIPVEKEAGDEVIGATLNKNGALKFEATKVGADTALSQIIQMVEEAQGSKAPIQRVADKVSGIFVPIVVGIAIITFIGWYTTTGDLTLSILNMTAVLVIACPCSLGLATPTAIMVGTGKGAENGILFKGGQHLEKAHKIETIVFDKTGTITKGEPEVTDIINIADFSDEELLKYAAIVEKGSEHPLALAIMEYVKELEIKPEDPDAFEAIPGHGVRAEHNGEEILFGNQKLMNDNNIDISSLKEASHKLETEGKTAMLIAIDKELVGVIAVADTVKETSAQAIEELQEMGIETVMLTGDNERTAKAIAKEVGIERVVAEVLPEDKADQIKKLKEGDKVVAMVGDGINDAPALATADIGLAIGTGTDVAIEAADITLMRGDLISVATGIRLSKKTMKKIKQNLFWAFFYNIVGIPIAAFGFLVPAMAAGAMAFSSISVVSNSLLLKRYNPRTS</sequence>
<keyword evidence="19 23" id="KW-0472">Membrane</keyword>
<dbReference type="NCBIfam" id="TIGR01494">
    <property type="entry name" value="ATPase_P-type"/>
    <property type="match status" value="1"/>
</dbReference>
<evidence type="ECO:0000256" key="8">
    <source>
        <dbReference type="ARBA" id="ARBA00022692"/>
    </source>
</evidence>